<gene>
    <name evidence="2" type="ORF">Ciccas_003260</name>
</gene>
<evidence type="ECO:0000256" key="1">
    <source>
        <dbReference type="SAM" id="Phobius"/>
    </source>
</evidence>
<keyword evidence="1" id="KW-1133">Transmembrane helix</keyword>
<name>A0ABD2QEV8_9PLAT</name>
<evidence type="ECO:0000313" key="3">
    <source>
        <dbReference type="Proteomes" id="UP001626550"/>
    </source>
</evidence>
<feature type="transmembrane region" description="Helical" evidence="1">
    <location>
        <begin position="91"/>
        <end position="115"/>
    </location>
</feature>
<protein>
    <submittedName>
        <fullName evidence="2">Uncharacterized protein</fullName>
    </submittedName>
</protein>
<keyword evidence="3" id="KW-1185">Reference proteome</keyword>
<keyword evidence="1" id="KW-0812">Transmembrane</keyword>
<comment type="caution">
    <text evidence="2">The sequence shown here is derived from an EMBL/GenBank/DDBJ whole genome shotgun (WGS) entry which is preliminary data.</text>
</comment>
<evidence type="ECO:0000313" key="2">
    <source>
        <dbReference type="EMBL" id="KAL3318075.1"/>
    </source>
</evidence>
<organism evidence="2 3">
    <name type="scientific">Cichlidogyrus casuarinus</name>
    <dbReference type="NCBI Taxonomy" id="1844966"/>
    <lineage>
        <taxon>Eukaryota</taxon>
        <taxon>Metazoa</taxon>
        <taxon>Spiralia</taxon>
        <taxon>Lophotrochozoa</taxon>
        <taxon>Platyhelminthes</taxon>
        <taxon>Monogenea</taxon>
        <taxon>Monopisthocotylea</taxon>
        <taxon>Dactylogyridea</taxon>
        <taxon>Ancyrocephalidae</taxon>
        <taxon>Cichlidogyrus</taxon>
    </lineage>
</organism>
<dbReference type="Proteomes" id="UP001626550">
    <property type="component" value="Unassembled WGS sequence"/>
</dbReference>
<dbReference type="EMBL" id="JBJKFK010000290">
    <property type="protein sequence ID" value="KAL3318075.1"/>
    <property type="molecule type" value="Genomic_DNA"/>
</dbReference>
<proteinExistence type="predicted"/>
<dbReference type="AlphaFoldDB" id="A0ABD2QEV8"/>
<reference evidence="2 3" key="1">
    <citation type="submission" date="2024-11" db="EMBL/GenBank/DDBJ databases">
        <title>Adaptive evolution of stress response genes in parasites aligns with host niche diversity.</title>
        <authorList>
            <person name="Hahn C."/>
            <person name="Resl P."/>
        </authorList>
    </citation>
    <scope>NUCLEOTIDE SEQUENCE [LARGE SCALE GENOMIC DNA]</scope>
    <source>
        <strain evidence="2">EGGRZ-B1_66</strain>
        <tissue evidence="2">Body</tissue>
    </source>
</reference>
<keyword evidence="1" id="KW-0472">Membrane</keyword>
<accession>A0ABD2QEV8</accession>
<sequence length="120" mass="13720">MNNYQRNLVKQRKESSRVCVVDDWPKSCLVKPWLISQSGIVMNETEMKSSDVANRSGKIAHISVVEGNNLALACYVLRKQDDEVILTPSSLFFLFIVRYSVLFFSITWATAWFPITDLLS</sequence>